<keyword evidence="2" id="KW-1185">Reference proteome</keyword>
<comment type="caution">
    <text evidence="1">The sequence shown here is derived from an EMBL/GenBank/DDBJ whole genome shotgun (WGS) entry which is preliminary data.</text>
</comment>
<feature type="non-terminal residue" evidence="1">
    <location>
        <position position="1"/>
    </location>
</feature>
<dbReference type="EMBL" id="BTRK01000002">
    <property type="protein sequence ID" value="GMR37898.1"/>
    <property type="molecule type" value="Genomic_DNA"/>
</dbReference>
<proteinExistence type="predicted"/>
<dbReference type="AlphaFoldDB" id="A0AAN4ZB27"/>
<gene>
    <name evidence="1" type="ORF">PMAYCL1PPCAC_08093</name>
</gene>
<name>A0AAN4ZB27_9BILA</name>
<evidence type="ECO:0000313" key="2">
    <source>
        <dbReference type="Proteomes" id="UP001328107"/>
    </source>
</evidence>
<protein>
    <submittedName>
        <fullName evidence="1">Uncharacterized protein</fullName>
    </submittedName>
</protein>
<dbReference type="Proteomes" id="UP001328107">
    <property type="component" value="Unassembled WGS sequence"/>
</dbReference>
<feature type="non-terminal residue" evidence="1">
    <location>
        <position position="151"/>
    </location>
</feature>
<accession>A0AAN4ZB27</accession>
<sequence length="151" mass="16523">TGKMDSMPCGVGWRAIDLLLPDLTHRVVASYYSADLAWDSQLGAWYYKDNVTAPILIRAAACFSVPLADAHALSADACAPLADLKSNGYGPPSAPYNRTWPCDDRRATSVQYLSAGGNENSMGKDEALINCVYGTWMYLQIYESFKQTRGI</sequence>
<reference evidence="2" key="1">
    <citation type="submission" date="2022-10" db="EMBL/GenBank/DDBJ databases">
        <title>Genome assembly of Pristionchus species.</title>
        <authorList>
            <person name="Yoshida K."/>
            <person name="Sommer R.J."/>
        </authorList>
    </citation>
    <scope>NUCLEOTIDE SEQUENCE [LARGE SCALE GENOMIC DNA]</scope>
    <source>
        <strain evidence="2">RS5460</strain>
    </source>
</reference>
<evidence type="ECO:0000313" key="1">
    <source>
        <dbReference type="EMBL" id="GMR37898.1"/>
    </source>
</evidence>
<organism evidence="1 2">
    <name type="scientific">Pristionchus mayeri</name>
    <dbReference type="NCBI Taxonomy" id="1317129"/>
    <lineage>
        <taxon>Eukaryota</taxon>
        <taxon>Metazoa</taxon>
        <taxon>Ecdysozoa</taxon>
        <taxon>Nematoda</taxon>
        <taxon>Chromadorea</taxon>
        <taxon>Rhabditida</taxon>
        <taxon>Rhabditina</taxon>
        <taxon>Diplogasteromorpha</taxon>
        <taxon>Diplogasteroidea</taxon>
        <taxon>Neodiplogasteridae</taxon>
        <taxon>Pristionchus</taxon>
    </lineage>
</organism>